<dbReference type="Pfam" id="PF11563">
    <property type="entry name" value="Protoglobin"/>
    <property type="match status" value="1"/>
</dbReference>
<accession>A0A3T0NAH3</accession>
<keyword evidence="3" id="KW-1185">Reference proteome</keyword>
<dbReference type="InterPro" id="IPR044398">
    <property type="entry name" value="Globin-sensor_dom"/>
</dbReference>
<dbReference type="KEGG" id="sedi:EBB79_24360"/>
<dbReference type="InterPro" id="IPR012292">
    <property type="entry name" value="Globin/Proto"/>
</dbReference>
<evidence type="ECO:0000259" key="1">
    <source>
        <dbReference type="Pfam" id="PF11563"/>
    </source>
</evidence>
<dbReference type="EMBL" id="CP033223">
    <property type="protein sequence ID" value="AZV81021.1"/>
    <property type="molecule type" value="Genomic_DNA"/>
</dbReference>
<dbReference type="AlphaFoldDB" id="A0A3T0NAH3"/>
<dbReference type="Gene3D" id="1.10.490.10">
    <property type="entry name" value="Globins"/>
    <property type="match status" value="1"/>
</dbReference>
<reference evidence="2 3" key="1">
    <citation type="submission" date="2018-10" db="EMBL/GenBank/DDBJ databases">
        <title>Parasedimentitalea marina sp. nov., a psychrophilic bacterium isolated from deep seawater of the New Britain Trench.</title>
        <authorList>
            <person name="Cao J."/>
        </authorList>
    </citation>
    <scope>NUCLEOTIDE SEQUENCE [LARGE SCALE GENOMIC DNA]</scope>
    <source>
        <strain evidence="2 3">W43</strain>
        <plasmid evidence="2 3">pW43D</plasmid>
    </source>
</reference>
<evidence type="ECO:0000313" key="3">
    <source>
        <dbReference type="Proteomes" id="UP000283063"/>
    </source>
</evidence>
<evidence type="ECO:0000313" key="2">
    <source>
        <dbReference type="EMBL" id="AZV81021.1"/>
    </source>
</evidence>
<dbReference type="OrthoDB" id="4514964at2"/>
<gene>
    <name evidence="2" type="ORF">EBB79_24360</name>
</gene>
<dbReference type="GO" id="GO:0019825">
    <property type="term" value="F:oxygen binding"/>
    <property type="evidence" value="ECO:0007669"/>
    <property type="project" value="InterPro"/>
</dbReference>
<geneLocation type="plasmid" evidence="2 3">
    <name>pW43D</name>
</geneLocation>
<dbReference type="Proteomes" id="UP000283063">
    <property type="component" value="Plasmid pW43D"/>
</dbReference>
<dbReference type="GO" id="GO:0020037">
    <property type="term" value="F:heme binding"/>
    <property type="evidence" value="ECO:0007669"/>
    <property type="project" value="InterPro"/>
</dbReference>
<dbReference type="InterPro" id="IPR009050">
    <property type="entry name" value="Globin-like_sf"/>
</dbReference>
<proteinExistence type="predicted"/>
<keyword evidence="2" id="KW-0614">Plasmid</keyword>
<name>A0A3T0NAH3_9RHOB</name>
<protein>
    <recommendedName>
        <fullName evidence="1">Globin-sensor domain-containing protein</fullName>
    </recommendedName>
</protein>
<dbReference type="RefSeq" id="WP_127751519.1">
    <property type="nucleotide sequence ID" value="NZ_CP033223.1"/>
</dbReference>
<dbReference type="InterPro" id="IPR039379">
    <property type="entry name" value="Protoglobin_sensor_dom"/>
</dbReference>
<dbReference type="SUPFAM" id="SSF46458">
    <property type="entry name" value="Globin-like"/>
    <property type="match status" value="1"/>
</dbReference>
<sequence length="83" mass="9550">MVDHAKSAQKAHWESLFSGKFDRRYFESAERVGRVHFQIQLPFLLYLGGYSEAGTKMLHLVMQQGRLGNKKKVAHQATLWCGQ</sequence>
<organism evidence="2 3">
    <name type="scientific">Parasedimentitalea marina</name>
    <dbReference type="NCBI Taxonomy" id="2483033"/>
    <lineage>
        <taxon>Bacteria</taxon>
        <taxon>Pseudomonadati</taxon>
        <taxon>Pseudomonadota</taxon>
        <taxon>Alphaproteobacteria</taxon>
        <taxon>Rhodobacterales</taxon>
        <taxon>Paracoccaceae</taxon>
        <taxon>Parasedimentitalea</taxon>
    </lineage>
</organism>
<feature type="domain" description="Globin-sensor" evidence="1">
    <location>
        <begin position="2"/>
        <end position="74"/>
    </location>
</feature>
<dbReference type="CDD" id="cd01068">
    <property type="entry name" value="globin_sensor"/>
    <property type="match status" value="1"/>
</dbReference>